<dbReference type="HAMAP" id="MF_01930">
    <property type="entry name" value="PurN"/>
    <property type="match status" value="1"/>
</dbReference>
<dbReference type="InterPro" id="IPR004607">
    <property type="entry name" value="GART"/>
</dbReference>
<keyword evidence="2 6" id="KW-0808">Transferase</keyword>
<reference evidence="8 10" key="1">
    <citation type="submission" date="2016-02" db="EMBL/GenBank/DDBJ databases">
        <authorList>
            <person name="Holder M.E."/>
            <person name="Ajami N.J."/>
            <person name="Petrosino J.F."/>
        </authorList>
    </citation>
    <scope>NUCLEOTIDE SEQUENCE [LARGE SCALE GENOMIC DNA]</scope>
    <source>
        <strain evidence="8 10">CCUG 32990</strain>
    </source>
</reference>
<feature type="site" description="Raises pKa of active site His" evidence="6">
    <location>
        <position position="145"/>
    </location>
</feature>
<comment type="caution">
    <text evidence="6">Lacks conserved residue(s) required for the propagation of feature annotation.</text>
</comment>
<evidence type="ECO:0000259" key="7">
    <source>
        <dbReference type="Pfam" id="PF00551"/>
    </source>
</evidence>
<evidence type="ECO:0000256" key="5">
    <source>
        <dbReference type="ARBA" id="ARBA00047664"/>
    </source>
</evidence>
<sequence length="188" mass="21150">MKKIIIFASGSGTNAERITTYFQEKGNAEVTLIITNNPQAGVLSRAKHLGVPTLVADRNVLYHSEIVLSLMKQLQPDLIVLAGFLWKFPTPIIEAFPNRIINIHPALLPKYGGKGMYGHFVHEAVIAHGESESGITIHYVNEHYDQGTIIYQAKTEVERSDNAERLAEKIHSLEYRHLPEVIERLLFP</sequence>
<dbReference type="GO" id="GO:0004644">
    <property type="term" value="F:phosphoribosylglycinamide formyltransferase activity"/>
    <property type="evidence" value="ECO:0007669"/>
    <property type="project" value="UniProtKB-UniRule"/>
</dbReference>
<evidence type="ECO:0000256" key="3">
    <source>
        <dbReference type="ARBA" id="ARBA00022755"/>
    </source>
</evidence>
<proteinExistence type="inferred from homology"/>
<feature type="binding site" evidence="6">
    <location>
        <position position="102"/>
    </location>
    <ligand>
        <name>(6R)-10-formyltetrahydrofolate</name>
        <dbReference type="ChEBI" id="CHEBI:195366"/>
    </ligand>
</feature>
<keyword evidence="10" id="KW-1185">Reference proteome</keyword>
<feature type="binding site" evidence="6">
    <location>
        <position position="58"/>
    </location>
    <ligand>
        <name>(6R)-10-formyltetrahydrofolate</name>
        <dbReference type="ChEBI" id="CHEBI:195366"/>
    </ligand>
</feature>
<gene>
    <name evidence="6 9" type="primary">purN</name>
    <name evidence="8" type="ORF">AXF12_01990</name>
    <name evidence="9" type="ORF">SAMEA44541418_01353</name>
</gene>
<evidence type="ECO:0000256" key="4">
    <source>
        <dbReference type="ARBA" id="ARBA00038440"/>
    </source>
</evidence>
<name>A0AAX2H1N1_9FLAO</name>
<dbReference type="InterPro" id="IPR036477">
    <property type="entry name" value="Formyl_transf_N_sf"/>
</dbReference>
<dbReference type="EMBL" id="LT906449">
    <property type="protein sequence ID" value="SNV10708.1"/>
    <property type="molecule type" value="Genomic_DNA"/>
</dbReference>
<dbReference type="CDD" id="cd08645">
    <property type="entry name" value="FMT_core_GART"/>
    <property type="match status" value="1"/>
</dbReference>
<evidence type="ECO:0000256" key="6">
    <source>
        <dbReference type="HAMAP-Rule" id="MF_01930"/>
    </source>
</evidence>
<dbReference type="Proteomes" id="UP000065822">
    <property type="component" value="Chromosome"/>
</dbReference>
<organism evidence="9 11">
    <name type="scientific">Capnocytophaga haemolytica</name>
    <dbReference type="NCBI Taxonomy" id="45243"/>
    <lineage>
        <taxon>Bacteria</taxon>
        <taxon>Pseudomonadati</taxon>
        <taxon>Bacteroidota</taxon>
        <taxon>Flavobacteriia</taxon>
        <taxon>Flavobacteriales</taxon>
        <taxon>Flavobacteriaceae</taxon>
        <taxon>Capnocytophaga</taxon>
    </lineage>
</organism>
<evidence type="ECO:0000313" key="9">
    <source>
        <dbReference type="EMBL" id="SNV10708.1"/>
    </source>
</evidence>
<keyword evidence="3 6" id="KW-0658">Purine biosynthesis</keyword>
<dbReference type="SUPFAM" id="SSF53328">
    <property type="entry name" value="Formyltransferase"/>
    <property type="match status" value="1"/>
</dbReference>
<dbReference type="KEGG" id="chg:AXF12_01990"/>
<protein>
    <recommendedName>
        <fullName evidence="6">Phosphoribosylglycinamide formyltransferase</fullName>
        <ecNumber evidence="6">2.1.2.2</ecNumber>
    </recommendedName>
    <alternativeName>
        <fullName evidence="6">5'-phosphoribosylglycinamide transformylase</fullName>
    </alternativeName>
    <alternativeName>
        <fullName evidence="6">GAR transformylase</fullName>
        <shortName evidence="6">GART</shortName>
    </alternativeName>
</protein>
<dbReference type="InterPro" id="IPR001555">
    <property type="entry name" value="GART_AS"/>
</dbReference>
<evidence type="ECO:0000313" key="8">
    <source>
        <dbReference type="EMBL" id="AMD84412.1"/>
    </source>
</evidence>
<dbReference type="RefSeq" id="WP_066427978.1">
    <property type="nucleotide sequence ID" value="NZ_CP014227.1"/>
</dbReference>
<dbReference type="GO" id="GO:0006189">
    <property type="term" value="P:'de novo' IMP biosynthetic process"/>
    <property type="evidence" value="ECO:0007669"/>
    <property type="project" value="UniProtKB-UniRule"/>
</dbReference>
<dbReference type="PROSITE" id="PS00373">
    <property type="entry name" value="GART"/>
    <property type="match status" value="1"/>
</dbReference>
<reference evidence="9 11" key="2">
    <citation type="submission" date="2017-06" db="EMBL/GenBank/DDBJ databases">
        <authorList>
            <consortium name="Pathogen Informatics"/>
        </authorList>
    </citation>
    <scope>NUCLEOTIDE SEQUENCE [LARGE SCALE GENOMIC DNA]</scope>
    <source>
        <strain evidence="9 11">NCTC12947</strain>
    </source>
</reference>
<dbReference type="InterPro" id="IPR002376">
    <property type="entry name" value="Formyl_transf_N"/>
</dbReference>
<dbReference type="Gene3D" id="3.40.50.170">
    <property type="entry name" value="Formyl transferase, N-terminal domain"/>
    <property type="match status" value="1"/>
</dbReference>
<comment type="catalytic activity">
    <reaction evidence="5 6">
        <text>N(1)-(5-phospho-beta-D-ribosyl)glycinamide + (6R)-10-formyltetrahydrofolate = N(2)-formyl-N(1)-(5-phospho-beta-D-ribosyl)glycinamide + (6S)-5,6,7,8-tetrahydrofolate + H(+)</text>
        <dbReference type="Rhea" id="RHEA:15053"/>
        <dbReference type="ChEBI" id="CHEBI:15378"/>
        <dbReference type="ChEBI" id="CHEBI:57453"/>
        <dbReference type="ChEBI" id="CHEBI:143788"/>
        <dbReference type="ChEBI" id="CHEBI:147286"/>
        <dbReference type="ChEBI" id="CHEBI:195366"/>
        <dbReference type="EC" id="2.1.2.2"/>
    </reaction>
</comment>
<accession>A0AAX2H1N1</accession>
<feature type="domain" description="Formyl transferase N-terminal" evidence="7">
    <location>
        <begin position="2"/>
        <end position="182"/>
    </location>
</feature>
<comment type="pathway">
    <text evidence="1 6">Purine metabolism; IMP biosynthesis via de novo pathway; N(2)-formyl-N(1)-(5-phospho-D-ribosyl)glycinamide from N(1)-(5-phospho-D-ribosyl)glycinamide (10-formyl THF route): step 1/1.</text>
</comment>
<dbReference type="Proteomes" id="UP000215539">
    <property type="component" value="Chromosome 1"/>
</dbReference>
<dbReference type="GO" id="GO:0005829">
    <property type="term" value="C:cytosol"/>
    <property type="evidence" value="ECO:0007669"/>
    <property type="project" value="TreeGrafter"/>
</dbReference>
<feature type="binding site" evidence="6">
    <location>
        <begin position="12"/>
        <end position="14"/>
    </location>
    <ligand>
        <name>N(1)-(5-phospho-beta-D-ribosyl)glycinamide</name>
        <dbReference type="ChEBI" id="CHEBI:143788"/>
    </ligand>
</feature>
<evidence type="ECO:0000313" key="11">
    <source>
        <dbReference type="Proteomes" id="UP000215539"/>
    </source>
</evidence>
<dbReference type="AlphaFoldDB" id="A0AAX2H1N1"/>
<feature type="active site" description="Proton donor" evidence="6">
    <location>
        <position position="104"/>
    </location>
</feature>
<comment type="function">
    <text evidence="6">Catalyzes the transfer of a formyl group from 10-formyltetrahydrofolate to 5-phospho-ribosyl-glycinamide (GAR), producing 5-phospho-ribosyl-N-formylglycinamide (FGAR) and tetrahydrofolate.</text>
</comment>
<comment type="similarity">
    <text evidence="4 6">Belongs to the GART family.</text>
</comment>
<dbReference type="PANTHER" id="PTHR43369">
    <property type="entry name" value="PHOSPHORIBOSYLGLYCINAMIDE FORMYLTRANSFERASE"/>
    <property type="match status" value="1"/>
</dbReference>
<evidence type="ECO:0000256" key="2">
    <source>
        <dbReference type="ARBA" id="ARBA00022679"/>
    </source>
</evidence>
<dbReference type="PANTHER" id="PTHR43369:SF2">
    <property type="entry name" value="PHOSPHORIBOSYLGLYCINAMIDE FORMYLTRANSFERASE"/>
    <property type="match status" value="1"/>
</dbReference>
<evidence type="ECO:0000313" key="10">
    <source>
        <dbReference type="Proteomes" id="UP000065822"/>
    </source>
</evidence>
<dbReference type="EMBL" id="CP014227">
    <property type="protein sequence ID" value="AMD84412.1"/>
    <property type="molecule type" value="Genomic_DNA"/>
</dbReference>
<dbReference type="EC" id="2.1.2.2" evidence="6"/>
<evidence type="ECO:0000256" key="1">
    <source>
        <dbReference type="ARBA" id="ARBA00005054"/>
    </source>
</evidence>
<dbReference type="Pfam" id="PF00551">
    <property type="entry name" value="Formyl_trans_N"/>
    <property type="match status" value="1"/>
</dbReference>